<accession>A0ACB8CUD3</accession>
<protein>
    <submittedName>
        <fullName evidence="1">Uncharacterized protein</fullName>
    </submittedName>
</protein>
<keyword evidence="2" id="KW-1185">Reference proteome</keyword>
<organism evidence="1 2">
    <name type="scientific">Dermacentor silvarum</name>
    <name type="common">Tick</name>
    <dbReference type="NCBI Taxonomy" id="543639"/>
    <lineage>
        <taxon>Eukaryota</taxon>
        <taxon>Metazoa</taxon>
        <taxon>Ecdysozoa</taxon>
        <taxon>Arthropoda</taxon>
        <taxon>Chelicerata</taxon>
        <taxon>Arachnida</taxon>
        <taxon>Acari</taxon>
        <taxon>Parasitiformes</taxon>
        <taxon>Ixodida</taxon>
        <taxon>Ixodoidea</taxon>
        <taxon>Ixodidae</taxon>
        <taxon>Rhipicephalinae</taxon>
        <taxon>Dermacentor</taxon>
    </lineage>
</organism>
<dbReference type="Proteomes" id="UP000821865">
    <property type="component" value="Chromosome 4"/>
</dbReference>
<proteinExistence type="predicted"/>
<evidence type="ECO:0000313" key="1">
    <source>
        <dbReference type="EMBL" id="KAH7952850.1"/>
    </source>
</evidence>
<dbReference type="EMBL" id="CM023473">
    <property type="protein sequence ID" value="KAH7952850.1"/>
    <property type="molecule type" value="Genomic_DNA"/>
</dbReference>
<sequence length="221" mass="24671">MQLADFPGVVGCIGGTRINTRSPVHSQKAPASNGQDSASVILQAVCDSSCRFIDVFVGPPGDFELESVFLASPLAEELPYWCQDKYHLLGDGGYPLREYLLTPYDGNATDCAKPSEMVFNKRHDKTRTKIADTFRLLRQRFKQLHFLEFVTANKMRRFIMACCVLHNLCVQAGDVELDFECLDTDSGVVSTCSELDTEAEEEDERELGSLKRDKLALSFVT</sequence>
<reference evidence="1" key="1">
    <citation type="submission" date="2020-05" db="EMBL/GenBank/DDBJ databases">
        <title>Large-scale comparative analyses of tick genomes elucidate their genetic diversity and vector capacities.</title>
        <authorList>
            <person name="Jia N."/>
            <person name="Wang J."/>
            <person name="Shi W."/>
            <person name="Du L."/>
            <person name="Sun Y."/>
            <person name="Zhan W."/>
            <person name="Jiang J."/>
            <person name="Wang Q."/>
            <person name="Zhang B."/>
            <person name="Ji P."/>
            <person name="Sakyi L.B."/>
            <person name="Cui X."/>
            <person name="Yuan T."/>
            <person name="Jiang B."/>
            <person name="Yang W."/>
            <person name="Lam T.T.-Y."/>
            <person name="Chang Q."/>
            <person name="Ding S."/>
            <person name="Wang X."/>
            <person name="Zhu J."/>
            <person name="Ruan X."/>
            <person name="Zhao L."/>
            <person name="Wei J."/>
            <person name="Que T."/>
            <person name="Du C."/>
            <person name="Cheng J."/>
            <person name="Dai P."/>
            <person name="Han X."/>
            <person name="Huang E."/>
            <person name="Gao Y."/>
            <person name="Liu J."/>
            <person name="Shao H."/>
            <person name="Ye R."/>
            <person name="Li L."/>
            <person name="Wei W."/>
            <person name="Wang X."/>
            <person name="Wang C."/>
            <person name="Yang T."/>
            <person name="Huo Q."/>
            <person name="Li W."/>
            <person name="Guo W."/>
            <person name="Chen H."/>
            <person name="Zhou L."/>
            <person name="Ni X."/>
            <person name="Tian J."/>
            <person name="Zhou Y."/>
            <person name="Sheng Y."/>
            <person name="Liu T."/>
            <person name="Pan Y."/>
            <person name="Xia L."/>
            <person name="Li J."/>
            <person name="Zhao F."/>
            <person name="Cao W."/>
        </authorList>
    </citation>
    <scope>NUCLEOTIDE SEQUENCE</scope>
    <source>
        <strain evidence="1">Dsil-2018</strain>
    </source>
</reference>
<name>A0ACB8CUD3_DERSI</name>
<comment type="caution">
    <text evidence="1">The sequence shown here is derived from an EMBL/GenBank/DDBJ whole genome shotgun (WGS) entry which is preliminary data.</text>
</comment>
<evidence type="ECO:0000313" key="2">
    <source>
        <dbReference type="Proteomes" id="UP000821865"/>
    </source>
</evidence>
<gene>
    <name evidence="1" type="ORF">HPB49_001847</name>
</gene>